<dbReference type="EMBL" id="BONZ01000120">
    <property type="protein sequence ID" value="GIH21240.1"/>
    <property type="molecule type" value="Genomic_DNA"/>
</dbReference>
<feature type="transmembrane region" description="Helical" evidence="4">
    <location>
        <begin position="226"/>
        <end position="248"/>
    </location>
</feature>
<dbReference type="GO" id="GO:0016020">
    <property type="term" value="C:membrane"/>
    <property type="evidence" value="ECO:0007669"/>
    <property type="project" value="UniProtKB-SubCell"/>
</dbReference>
<organism evidence="5 6">
    <name type="scientific">Rugosimonospora africana</name>
    <dbReference type="NCBI Taxonomy" id="556532"/>
    <lineage>
        <taxon>Bacteria</taxon>
        <taxon>Bacillati</taxon>
        <taxon>Actinomycetota</taxon>
        <taxon>Actinomycetes</taxon>
        <taxon>Micromonosporales</taxon>
        <taxon>Micromonosporaceae</taxon>
        <taxon>Rugosimonospora</taxon>
    </lineage>
</organism>
<evidence type="ECO:0000256" key="1">
    <source>
        <dbReference type="ARBA" id="ARBA00004370"/>
    </source>
</evidence>
<evidence type="ECO:0000256" key="2">
    <source>
        <dbReference type="ARBA" id="ARBA00023136"/>
    </source>
</evidence>
<keyword evidence="6" id="KW-1185">Reference proteome</keyword>
<dbReference type="AlphaFoldDB" id="A0A8J3R1G1"/>
<comment type="caution">
    <text evidence="5">The sequence shown here is derived from an EMBL/GenBank/DDBJ whole genome shotgun (WGS) entry which is preliminary data.</text>
</comment>
<feature type="region of interest" description="Disordered" evidence="3">
    <location>
        <begin position="1"/>
        <end position="222"/>
    </location>
</feature>
<feature type="compositionally biased region" description="Low complexity" evidence="3">
    <location>
        <begin position="187"/>
        <end position="203"/>
    </location>
</feature>
<dbReference type="Proteomes" id="UP000642748">
    <property type="component" value="Unassembled WGS sequence"/>
</dbReference>
<reference evidence="5" key="1">
    <citation type="submission" date="2021-01" db="EMBL/GenBank/DDBJ databases">
        <title>Whole genome shotgun sequence of Rugosimonospora africana NBRC 104875.</title>
        <authorList>
            <person name="Komaki H."/>
            <person name="Tamura T."/>
        </authorList>
    </citation>
    <scope>NUCLEOTIDE SEQUENCE</scope>
    <source>
        <strain evidence="5">NBRC 104875</strain>
    </source>
</reference>
<evidence type="ECO:0000313" key="5">
    <source>
        <dbReference type="EMBL" id="GIH21240.1"/>
    </source>
</evidence>
<sequence length="383" mass="39800">MIDREERRSEAVPRVVRRRVIRRGPAGGRPAPGRGRPTPASGADAALAGEEFGSAMWGDVAPSGDAVRSTDVSSDAVPPRDGDSSDGSGSRVGGDDTGGLKAPWGQSGSVGADAYVGDEDNLGADAYLDDDTHDDLARDDDADPDEPARTASGRATVTIPRQRPRPHRRVRPVPGGAPGSATGSRPAVAGTSRAKAVAAKAASGAGGDEDAGPRRVSAAEPPGPRWRLLAGGLVVLLVAALVATGLLARSWYDQRQLEDARDGALAAARQTTVNFVSISAATVDRDLKRISDDATGQFKDQFTQDIPQVRATVVANKVDSHGEILRAAVVSANLHSAVVLVAIDETVKNSGAPNGRLSHYRIQVNLSRSASGRWLVSQLQFVG</sequence>
<name>A0A8J3R1G1_9ACTN</name>
<proteinExistence type="predicted"/>
<feature type="compositionally biased region" description="Basic residues" evidence="3">
    <location>
        <begin position="162"/>
        <end position="171"/>
    </location>
</feature>
<evidence type="ECO:0000256" key="4">
    <source>
        <dbReference type="SAM" id="Phobius"/>
    </source>
</evidence>
<gene>
    <name evidence="5" type="ORF">Raf01_94120</name>
</gene>
<protein>
    <recommendedName>
        <fullName evidence="7">Mce-associated membrane protein</fullName>
    </recommendedName>
</protein>
<evidence type="ECO:0000256" key="3">
    <source>
        <dbReference type="SAM" id="MobiDB-lite"/>
    </source>
</evidence>
<comment type="subcellular location">
    <subcellularLocation>
        <location evidence="1">Membrane</location>
    </subcellularLocation>
</comment>
<feature type="compositionally biased region" description="Low complexity" evidence="3">
    <location>
        <begin position="28"/>
        <end position="43"/>
    </location>
</feature>
<evidence type="ECO:0008006" key="7">
    <source>
        <dbReference type="Google" id="ProtNLM"/>
    </source>
</evidence>
<feature type="compositionally biased region" description="Basic and acidic residues" evidence="3">
    <location>
        <begin position="1"/>
        <end position="11"/>
    </location>
</feature>
<dbReference type="PANTHER" id="PTHR37042">
    <property type="entry name" value="OUTER MEMBRANE PROTEIN RV1973"/>
    <property type="match status" value="1"/>
</dbReference>
<keyword evidence="4" id="KW-1133">Transmembrane helix</keyword>
<keyword evidence="2 4" id="KW-0472">Membrane</keyword>
<accession>A0A8J3R1G1</accession>
<dbReference type="PANTHER" id="PTHR37042:SF4">
    <property type="entry name" value="OUTER MEMBRANE PROTEIN RV1973"/>
    <property type="match status" value="1"/>
</dbReference>
<dbReference type="RefSeq" id="WP_203924630.1">
    <property type="nucleotide sequence ID" value="NZ_BONZ01000120.1"/>
</dbReference>
<feature type="compositionally biased region" description="Acidic residues" evidence="3">
    <location>
        <begin position="116"/>
        <end position="145"/>
    </location>
</feature>
<keyword evidence="4" id="KW-0812">Transmembrane</keyword>
<evidence type="ECO:0000313" key="6">
    <source>
        <dbReference type="Proteomes" id="UP000642748"/>
    </source>
</evidence>